<gene>
    <name evidence="7" type="ORF">METZ01_LOCUS2765</name>
</gene>
<comment type="catalytic activity">
    <reaction evidence="5">
        <text>holo-[ACP] + malonyl-CoA = malonyl-[ACP] + CoA</text>
        <dbReference type="Rhea" id="RHEA:41792"/>
        <dbReference type="Rhea" id="RHEA-COMP:9623"/>
        <dbReference type="Rhea" id="RHEA-COMP:9685"/>
        <dbReference type="ChEBI" id="CHEBI:57287"/>
        <dbReference type="ChEBI" id="CHEBI:57384"/>
        <dbReference type="ChEBI" id="CHEBI:64479"/>
        <dbReference type="ChEBI" id="CHEBI:78449"/>
        <dbReference type="EC" id="2.3.1.39"/>
    </reaction>
</comment>
<keyword evidence="3" id="KW-0808">Transferase</keyword>
<dbReference type="EMBL" id="UINC01000143">
    <property type="protein sequence ID" value="SUZ49911.1"/>
    <property type="molecule type" value="Genomic_DNA"/>
</dbReference>
<dbReference type="GO" id="GO:0005829">
    <property type="term" value="C:cytosol"/>
    <property type="evidence" value="ECO:0007669"/>
    <property type="project" value="TreeGrafter"/>
</dbReference>
<comment type="similarity">
    <text evidence="1">Belongs to the FabD family.</text>
</comment>
<dbReference type="AlphaFoldDB" id="A0A381N5M9"/>
<organism evidence="7">
    <name type="scientific">marine metagenome</name>
    <dbReference type="NCBI Taxonomy" id="408172"/>
    <lineage>
        <taxon>unclassified sequences</taxon>
        <taxon>metagenomes</taxon>
        <taxon>ecological metagenomes</taxon>
    </lineage>
</organism>
<dbReference type="PIRSF" id="PIRSF000446">
    <property type="entry name" value="Mct"/>
    <property type="match status" value="1"/>
</dbReference>
<dbReference type="Gene3D" id="3.30.70.250">
    <property type="entry name" value="Malonyl-CoA ACP transacylase, ACP-binding"/>
    <property type="match status" value="1"/>
</dbReference>
<dbReference type="NCBIfam" id="TIGR00128">
    <property type="entry name" value="fabD"/>
    <property type="match status" value="1"/>
</dbReference>
<proteinExistence type="inferred from homology"/>
<dbReference type="GO" id="GO:0004314">
    <property type="term" value="F:[acyl-carrier-protein] S-malonyltransferase activity"/>
    <property type="evidence" value="ECO:0007669"/>
    <property type="project" value="UniProtKB-EC"/>
</dbReference>
<evidence type="ECO:0000256" key="5">
    <source>
        <dbReference type="ARBA" id="ARBA00048462"/>
    </source>
</evidence>
<dbReference type="InterPro" id="IPR050858">
    <property type="entry name" value="Mal-CoA-ACP_Trans/PKS_FabD"/>
</dbReference>
<keyword evidence="4" id="KW-0012">Acyltransferase</keyword>
<dbReference type="GO" id="GO:0006633">
    <property type="term" value="P:fatty acid biosynthetic process"/>
    <property type="evidence" value="ECO:0007669"/>
    <property type="project" value="TreeGrafter"/>
</dbReference>
<sequence>MNTAFLFPGQASQKIGMGFDLFQKSELGKKYYDLANDILDCDIQDISFNGPEKILKQTKYTQPAIYVVSVILGKLLLDKGFTLTVAAGHSLGEYSALTIAGAFNFRTGLKLVKCRAESMQTAGEIQNGTMAAIIGLSDDKIQSICGSCSNGNVVVPANYNSPGQVVISGEVSAVHLAMNKATEAGARNVIRLNVSGAFHSPLMTPAREALAEILNSIEIRDTIIPVYLNVSAEPVTKRSDIRNGLISQLEKPVLWHKTITTMNKNKINKYVEIGPGRVLQGLNRRINRTFQTTGIETLDDVIHYV</sequence>
<evidence type="ECO:0000259" key="6">
    <source>
        <dbReference type="SMART" id="SM00827"/>
    </source>
</evidence>
<evidence type="ECO:0000313" key="7">
    <source>
        <dbReference type="EMBL" id="SUZ49911.1"/>
    </source>
</evidence>
<evidence type="ECO:0000256" key="1">
    <source>
        <dbReference type="ARBA" id="ARBA00008217"/>
    </source>
</evidence>
<protein>
    <recommendedName>
        <fullName evidence="2">[acyl-carrier-protein] S-malonyltransferase</fullName>
        <ecNumber evidence="2">2.3.1.39</ecNumber>
    </recommendedName>
</protein>
<dbReference type="PANTHER" id="PTHR42681">
    <property type="entry name" value="MALONYL-COA-ACYL CARRIER PROTEIN TRANSACYLASE, MITOCHONDRIAL"/>
    <property type="match status" value="1"/>
</dbReference>
<dbReference type="SMART" id="SM00827">
    <property type="entry name" value="PKS_AT"/>
    <property type="match status" value="1"/>
</dbReference>
<dbReference type="InterPro" id="IPR016036">
    <property type="entry name" value="Malonyl_transacylase_ACP-bd"/>
</dbReference>
<dbReference type="EC" id="2.3.1.39" evidence="2"/>
<reference evidence="7" key="1">
    <citation type="submission" date="2018-05" db="EMBL/GenBank/DDBJ databases">
        <authorList>
            <person name="Lanie J.A."/>
            <person name="Ng W.-L."/>
            <person name="Kazmierczak K.M."/>
            <person name="Andrzejewski T.M."/>
            <person name="Davidsen T.M."/>
            <person name="Wayne K.J."/>
            <person name="Tettelin H."/>
            <person name="Glass J.I."/>
            <person name="Rusch D."/>
            <person name="Podicherti R."/>
            <person name="Tsui H.-C.T."/>
            <person name="Winkler M.E."/>
        </authorList>
    </citation>
    <scope>NUCLEOTIDE SEQUENCE</scope>
</reference>
<evidence type="ECO:0000256" key="2">
    <source>
        <dbReference type="ARBA" id="ARBA00013258"/>
    </source>
</evidence>
<evidence type="ECO:0000256" key="4">
    <source>
        <dbReference type="ARBA" id="ARBA00023315"/>
    </source>
</evidence>
<dbReference type="SUPFAM" id="SSF55048">
    <property type="entry name" value="Probable ACP-binding domain of malonyl-CoA ACP transacylase"/>
    <property type="match status" value="1"/>
</dbReference>
<dbReference type="PANTHER" id="PTHR42681:SF1">
    <property type="entry name" value="MALONYL-COA-ACYL CARRIER PROTEIN TRANSACYLASE, MITOCHONDRIAL"/>
    <property type="match status" value="1"/>
</dbReference>
<dbReference type="Pfam" id="PF00698">
    <property type="entry name" value="Acyl_transf_1"/>
    <property type="match status" value="1"/>
</dbReference>
<dbReference type="Gene3D" id="3.40.366.10">
    <property type="entry name" value="Malonyl-Coenzyme A Acyl Carrier Protein, domain 2"/>
    <property type="match status" value="1"/>
</dbReference>
<dbReference type="SUPFAM" id="SSF52151">
    <property type="entry name" value="FabD/lysophospholipase-like"/>
    <property type="match status" value="1"/>
</dbReference>
<dbReference type="FunFam" id="3.30.70.250:FF:000001">
    <property type="entry name" value="Malonyl CoA-acyl carrier protein transacylase"/>
    <property type="match status" value="1"/>
</dbReference>
<accession>A0A381N5M9</accession>
<dbReference type="InterPro" id="IPR014043">
    <property type="entry name" value="Acyl_transferase_dom"/>
</dbReference>
<name>A0A381N5M9_9ZZZZ</name>
<dbReference type="InterPro" id="IPR024925">
    <property type="entry name" value="Malonyl_CoA-ACP_transAc"/>
</dbReference>
<dbReference type="InterPro" id="IPR001227">
    <property type="entry name" value="Ac_transferase_dom_sf"/>
</dbReference>
<dbReference type="InterPro" id="IPR016035">
    <property type="entry name" value="Acyl_Trfase/lysoPLipase"/>
</dbReference>
<evidence type="ECO:0000256" key="3">
    <source>
        <dbReference type="ARBA" id="ARBA00022679"/>
    </source>
</evidence>
<dbReference type="InterPro" id="IPR004410">
    <property type="entry name" value="Malonyl_CoA-ACP_transAc_FabD"/>
</dbReference>
<feature type="domain" description="Malonyl-CoA:ACP transacylase (MAT)" evidence="6">
    <location>
        <begin position="6"/>
        <end position="300"/>
    </location>
</feature>